<dbReference type="EMBL" id="KL142378">
    <property type="protein sequence ID" value="KDR76556.1"/>
    <property type="molecule type" value="Genomic_DNA"/>
</dbReference>
<dbReference type="HOGENOM" id="CLU_030662_0_0_1"/>
<keyword evidence="2" id="KW-1185">Reference proteome</keyword>
<sequence>MSEARSTASAISQLPEDILWHTFYFVAQTSKSYNCDPSALIDLRCVSQVCASWRRLLLASSSLWGMTIELEQFGQRTCYWREEVLRRTGNSLLDIQGCIDTRDSDVLERFFASLLNDHWPRIRTLNLWIDGERRGHQIMGPAMSSAFQKPAPCLDFFAVDLDIDPFGFSSTTFRLFADQAPRLQEFICPYFFRPRPQKLWLSNLRVLEFTCHWTARALLGTLANMPLLESLQVTEEDDDEREDIDLHARGRTSLPHVTLPRLKRLSVDPGTALQMYFAVLEHLVPAPGLYFSINTNATPLVRADFIGIQQIFRSYLHISFKGKYPDYLKIIRRKKFIIIDMSRGSYEFDFHLTSLGGEEIQDLYVAMFLETLRSISFEYTTRFFLGIHVGALGLTKTALNSIVSSMASIEELRVTADSLQLLISFPIATGHILFPQLKTLQLVGHCDVALLLGFLTPRHALELPIRFLEFFPSESQPEFFRDFRDFRPLEQFDGLKITWSLCRKDDVHEYICGSGNPDILYYYAELA</sequence>
<gene>
    <name evidence="1" type="ORF">GALMADRAFT_246950</name>
</gene>
<organism evidence="1 2">
    <name type="scientific">Galerina marginata (strain CBS 339.88)</name>
    <dbReference type="NCBI Taxonomy" id="685588"/>
    <lineage>
        <taxon>Eukaryota</taxon>
        <taxon>Fungi</taxon>
        <taxon>Dikarya</taxon>
        <taxon>Basidiomycota</taxon>
        <taxon>Agaricomycotina</taxon>
        <taxon>Agaricomycetes</taxon>
        <taxon>Agaricomycetidae</taxon>
        <taxon>Agaricales</taxon>
        <taxon>Agaricineae</taxon>
        <taxon>Strophariaceae</taxon>
        <taxon>Galerina</taxon>
    </lineage>
</organism>
<evidence type="ECO:0000313" key="2">
    <source>
        <dbReference type="Proteomes" id="UP000027222"/>
    </source>
</evidence>
<accession>A0A067T0A3</accession>
<dbReference type="AlphaFoldDB" id="A0A067T0A3"/>
<protein>
    <recommendedName>
        <fullName evidence="3">F-box domain-containing protein</fullName>
    </recommendedName>
</protein>
<dbReference type="Gene3D" id="1.20.1280.50">
    <property type="match status" value="1"/>
</dbReference>
<evidence type="ECO:0000313" key="1">
    <source>
        <dbReference type="EMBL" id="KDR76556.1"/>
    </source>
</evidence>
<dbReference type="OrthoDB" id="3045590at2759"/>
<evidence type="ECO:0008006" key="3">
    <source>
        <dbReference type="Google" id="ProtNLM"/>
    </source>
</evidence>
<dbReference type="Proteomes" id="UP000027222">
    <property type="component" value="Unassembled WGS sequence"/>
</dbReference>
<reference evidence="2" key="1">
    <citation type="journal article" date="2014" name="Proc. Natl. Acad. Sci. U.S.A.">
        <title>Extensive sampling of basidiomycete genomes demonstrates inadequacy of the white-rot/brown-rot paradigm for wood decay fungi.</title>
        <authorList>
            <person name="Riley R."/>
            <person name="Salamov A.A."/>
            <person name="Brown D.W."/>
            <person name="Nagy L.G."/>
            <person name="Floudas D."/>
            <person name="Held B.W."/>
            <person name="Levasseur A."/>
            <person name="Lombard V."/>
            <person name="Morin E."/>
            <person name="Otillar R."/>
            <person name="Lindquist E.A."/>
            <person name="Sun H."/>
            <person name="LaButti K.M."/>
            <person name="Schmutz J."/>
            <person name="Jabbour D."/>
            <person name="Luo H."/>
            <person name="Baker S.E."/>
            <person name="Pisabarro A.G."/>
            <person name="Walton J.D."/>
            <person name="Blanchette R.A."/>
            <person name="Henrissat B."/>
            <person name="Martin F."/>
            <person name="Cullen D."/>
            <person name="Hibbett D.S."/>
            <person name="Grigoriev I.V."/>
        </authorList>
    </citation>
    <scope>NUCLEOTIDE SEQUENCE [LARGE SCALE GENOMIC DNA]</scope>
    <source>
        <strain evidence="2">CBS 339.88</strain>
    </source>
</reference>
<name>A0A067T0A3_GALM3</name>
<proteinExistence type="predicted"/>